<sequence>MGWKDELHDASFRGVQFECTSVSGAQAKTVAIHQAPYSNDATVEDMGNDARRITINAMFTGDDYLTWRKALEAAIAVTGPGELIHPTEGILQVQVLDHSVNEDAESPDFCSFSINFLVVKTEKRELFIPVQTTTELTALDVIESPANQFKKTLEKLKALQPEQFYSVVKDVRDALQSVRTGLNLAKATSIDILSPDAWATGLVDDISRLVNFDFSISALSQWRDVIKRVERFDHIFDETSNPKELKQLWRATQVASVVGITQQVIQKTRDEMLEQQGKPVQDPTTQQSQISMTPMDLAKVRASTREKIQAAIQAEREYGSLDLEAVSLIQNYKHIADQIHLQIQELIEVRPPIITMIIPVPCTFHWLAHYLYEDMTRAAEIRRLNQDIENPALLLKGMEVSIYAR</sequence>
<proteinExistence type="predicted"/>
<evidence type="ECO:0000313" key="3">
    <source>
        <dbReference type="Proteomes" id="UP001161567"/>
    </source>
</evidence>
<dbReference type="Proteomes" id="UP001161567">
    <property type="component" value="Unassembled WGS sequence"/>
</dbReference>
<dbReference type="Pfam" id="PF07157">
    <property type="entry name" value="DNA_circ_N"/>
    <property type="match status" value="1"/>
</dbReference>
<dbReference type="AlphaFoldDB" id="A0AA42QMY3"/>
<evidence type="ECO:0000259" key="1">
    <source>
        <dbReference type="Pfam" id="PF07157"/>
    </source>
</evidence>
<gene>
    <name evidence="2" type="ORF">N5I27_03755</name>
</gene>
<dbReference type="RefSeq" id="WP_279746438.1">
    <property type="nucleotide sequence ID" value="NZ_JAOCIL010000001.1"/>
</dbReference>
<dbReference type="EMBL" id="JAOCIL010000001">
    <property type="protein sequence ID" value="MDH1437540.1"/>
    <property type="molecule type" value="Genomic_DNA"/>
</dbReference>
<name>A0AA42QMY3_ACIJO</name>
<organism evidence="2 3">
    <name type="scientific">Acinetobacter johnsonii</name>
    <dbReference type="NCBI Taxonomy" id="40214"/>
    <lineage>
        <taxon>Bacteria</taxon>
        <taxon>Pseudomonadati</taxon>
        <taxon>Pseudomonadota</taxon>
        <taxon>Gammaproteobacteria</taxon>
        <taxon>Moraxellales</taxon>
        <taxon>Moraxellaceae</taxon>
        <taxon>Acinetobacter</taxon>
    </lineage>
</organism>
<evidence type="ECO:0000313" key="2">
    <source>
        <dbReference type="EMBL" id="MDH1437540.1"/>
    </source>
</evidence>
<comment type="caution">
    <text evidence="2">The sequence shown here is derived from an EMBL/GenBank/DDBJ whole genome shotgun (WGS) entry which is preliminary data.</text>
</comment>
<accession>A0AA42QMY3</accession>
<protein>
    <submittedName>
        <fullName evidence="2">DNA circularization N-terminal domain-containing protein</fullName>
    </submittedName>
</protein>
<reference evidence="2" key="1">
    <citation type="submission" date="2022-09" db="EMBL/GenBank/DDBJ databases">
        <title>Intensive care unit water sources are persistently colonized with multi-drug resistant bacteria and are the site of extensive horizontal gene transfer of antibiotic resistance genes.</title>
        <authorList>
            <person name="Diorio-Toth L."/>
        </authorList>
    </citation>
    <scope>NUCLEOTIDE SEQUENCE</scope>
    <source>
        <strain evidence="2">GD03725</strain>
    </source>
</reference>
<feature type="domain" description="DNA circulation N-terminal" evidence="1">
    <location>
        <begin position="7"/>
        <end position="93"/>
    </location>
</feature>
<dbReference type="InterPro" id="IPR009826">
    <property type="entry name" value="DNA_circ_N"/>
</dbReference>